<organism evidence="3 4">
    <name type="scientific">Comamonas terrae</name>
    <dbReference type="NCBI Taxonomy" id="673548"/>
    <lineage>
        <taxon>Bacteria</taxon>
        <taxon>Pseudomonadati</taxon>
        <taxon>Pseudomonadota</taxon>
        <taxon>Betaproteobacteria</taxon>
        <taxon>Burkholderiales</taxon>
        <taxon>Comamonadaceae</taxon>
        <taxon>Comamonas</taxon>
    </lineage>
</organism>
<dbReference type="RefSeq" id="WP_169798061.1">
    <property type="nucleotide sequence ID" value="NZ_BCNT01000015.1"/>
</dbReference>
<keyword evidence="4" id="KW-1185">Reference proteome</keyword>
<keyword evidence="2" id="KW-0472">Membrane</keyword>
<dbReference type="Proteomes" id="UP001597463">
    <property type="component" value="Unassembled WGS sequence"/>
</dbReference>
<keyword evidence="2" id="KW-0812">Transmembrane</keyword>
<sequence>MEPISRQYQRERRRGGKGRAAVLVLLVAVAGYGAWRYVYRAQAPAPAAVPSAEPASPAVTPPQPTDKAAPAQPGEEHHPLQPEADSKGNPPLAPGADAALEDAVTQWLGKERSLRFVATDGLSRRIVATIDNLPRSQAASRLWPLFPVGGRLAVQETGAGLQISPDNAARYDAVVGFVSGIDPVQAAALYKRIYPVLQHSYEELGYPGRQFNDRLVAVIDHLLQTPEPDRPLALKLVQVQGQVAPQQPWLRYEFADPQLQSLSAGQKILLRMGREHAHRVKAVLQAVRAQIAAPGQPSS</sequence>
<gene>
    <name evidence="3" type="ORF">ACFSW6_16935</name>
</gene>
<evidence type="ECO:0000313" key="3">
    <source>
        <dbReference type="EMBL" id="MFD2755755.1"/>
    </source>
</evidence>
<feature type="region of interest" description="Disordered" evidence="1">
    <location>
        <begin position="48"/>
        <end position="96"/>
    </location>
</feature>
<reference evidence="4" key="1">
    <citation type="journal article" date="2019" name="Int. J. Syst. Evol. Microbiol.">
        <title>The Global Catalogue of Microorganisms (GCM) 10K type strain sequencing project: providing services to taxonomists for standard genome sequencing and annotation.</title>
        <authorList>
            <consortium name="The Broad Institute Genomics Platform"/>
            <consortium name="The Broad Institute Genome Sequencing Center for Infectious Disease"/>
            <person name="Wu L."/>
            <person name="Ma J."/>
        </authorList>
    </citation>
    <scope>NUCLEOTIDE SEQUENCE [LARGE SCALE GENOMIC DNA]</scope>
    <source>
        <strain evidence="4">TISTR 1906</strain>
    </source>
</reference>
<evidence type="ECO:0000256" key="2">
    <source>
        <dbReference type="SAM" id="Phobius"/>
    </source>
</evidence>
<proteinExistence type="predicted"/>
<evidence type="ECO:0000256" key="1">
    <source>
        <dbReference type="SAM" id="MobiDB-lite"/>
    </source>
</evidence>
<dbReference type="InterPro" id="IPR021382">
    <property type="entry name" value="DUF3014"/>
</dbReference>
<name>A0ABW5UTH6_9BURK</name>
<dbReference type="EMBL" id="JBHUMV010000008">
    <property type="protein sequence ID" value="MFD2755755.1"/>
    <property type="molecule type" value="Genomic_DNA"/>
</dbReference>
<feature type="compositionally biased region" description="Low complexity" evidence="1">
    <location>
        <begin position="48"/>
        <end position="58"/>
    </location>
</feature>
<keyword evidence="2" id="KW-1133">Transmembrane helix</keyword>
<feature type="transmembrane region" description="Helical" evidence="2">
    <location>
        <begin position="20"/>
        <end position="39"/>
    </location>
</feature>
<comment type="caution">
    <text evidence="3">The sequence shown here is derived from an EMBL/GenBank/DDBJ whole genome shotgun (WGS) entry which is preliminary data.</text>
</comment>
<accession>A0ABW5UTH6</accession>
<dbReference type="Pfam" id="PF11219">
    <property type="entry name" value="DUF3014"/>
    <property type="match status" value="1"/>
</dbReference>
<feature type="compositionally biased region" description="Basic and acidic residues" evidence="1">
    <location>
        <begin position="74"/>
        <end position="86"/>
    </location>
</feature>
<protein>
    <submittedName>
        <fullName evidence="3">DUF3014 domain-containing protein</fullName>
    </submittedName>
</protein>
<evidence type="ECO:0000313" key="4">
    <source>
        <dbReference type="Proteomes" id="UP001597463"/>
    </source>
</evidence>